<dbReference type="HAMAP" id="MF_00337">
    <property type="entry name" value="Exonuc_7_S"/>
    <property type="match status" value="1"/>
</dbReference>
<keyword evidence="5 6" id="KW-0269">Exonuclease</keyword>
<dbReference type="SUPFAM" id="SSF116842">
    <property type="entry name" value="XseB-like"/>
    <property type="match status" value="1"/>
</dbReference>
<dbReference type="OrthoDB" id="9801128at2"/>
<dbReference type="GO" id="GO:0008855">
    <property type="term" value="F:exodeoxyribonuclease VII activity"/>
    <property type="evidence" value="ECO:0007669"/>
    <property type="project" value="UniProtKB-UniRule"/>
</dbReference>
<dbReference type="EC" id="3.1.11.6" evidence="6"/>
<sequence>MTETNAKQAAAESSQSSFEESLAELETLVDRLEKDDLTLEESLAVFSRGVTLTRNCQRALDSAEQRVRILTEQTADAPLEPFVTDD</sequence>
<comment type="subcellular location">
    <subcellularLocation>
        <location evidence="6">Cytoplasm</location>
    </subcellularLocation>
</comment>
<keyword evidence="3 6" id="KW-0540">Nuclease</keyword>
<evidence type="ECO:0000256" key="2">
    <source>
        <dbReference type="ARBA" id="ARBA00022490"/>
    </source>
</evidence>
<keyword evidence="4 6" id="KW-0378">Hydrolase</keyword>
<evidence type="ECO:0000256" key="3">
    <source>
        <dbReference type="ARBA" id="ARBA00022722"/>
    </source>
</evidence>
<keyword evidence="9" id="KW-1185">Reference proteome</keyword>
<gene>
    <name evidence="6" type="primary">xseB</name>
    <name evidence="8" type="ORF">Thimo_1785</name>
</gene>
<dbReference type="PANTHER" id="PTHR34137:SF1">
    <property type="entry name" value="EXODEOXYRIBONUCLEASE 7 SMALL SUBUNIT"/>
    <property type="match status" value="1"/>
</dbReference>
<evidence type="ECO:0000256" key="7">
    <source>
        <dbReference type="SAM" id="Coils"/>
    </source>
</evidence>
<dbReference type="InterPro" id="IPR003761">
    <property type="entry name" value="Exonuc_VII_S"/>
</dbReference>
<evidence type="ECO:0000256" key="1">
    <source>
        <dbReference type="ARBA" id="ARBA00009998"/>
    </source>
</evidence>
<dbReference type="KEGG" id="tmb:Thimo_1785"/>
<dbReference type="GO" id="GO:0005829">
    <property type="term" value="C:cytosol"/>
    <property type="evidence" value="ECO:0007669"/>
    <property type="project" value="TreeGrafter"/>
</dbReference>
<dbReference type="NCBIfam" id="NF002140">
    <property type="entry name" value="PRK00977.1-4"/>
    <property type="match status" value="1"/>
</dbReference>
<evidence type="ECO:0000256" key="6">
    <source>
        <dbReference type="HAMAP-Rule" id="MF_00337"/>
    </source>
</evidence>
<dbReference type="HOGENOM" id="CLU_145918_3_3_6"/>
<comment type="catalytic activity">
    <reaction evidence="6">
        <text>Exonucleolytic cleavage in either 5'- to 3'- or 3'- to 5'-direction to yield nucleoside 5'-phosphates.</text>
        <dbReference type="EC" id="3.1.11.6"/>
    </reaction>
</comment>
<evidence type="ECO:0000313" key="8">
    <source>
        <dbReference type="EMBL" id="AGA90555.1"/>
    </source>
</evidence>
<dbReference type="PANTHER" id="PTHR34137">
    <property type="entry name" value="EXODEOXYRIBONUCLEASE 7 SMALL SUBUNIT"/>
    <property type="match status" value="1"/>
</dbReference>
<keyword evidence="7" id="KW-0175">Coiled coil</keyword>
<dbReference type="Proteomes" id="UP000010816">
    <property type="component" value="Chromosome"/>
</dbReference>
<evidence type="ECO:0000256" key="5">
    <source>
        <dbReference type="ARBA" id="ARBA00022839"/>
    </source>
</evidence>
<proteinExistence type="inferred from homology"/>
<feature type="coiled-coil region" evidence="7">
    <location>
        <begin position="15"/>
        <end position="73"/>
    </location>
</feature>
<dbReference type="NCBIfam" id="TIGR01280">
    <property type="entry name" value="xseB"/>
    <property type="match status" value="1"/>
</dbReference>
<dbReference type="STRING" id="765912.Thimo_1785"/>
<dbReference type="GO" id="GO:0006308">
    <property type="term" value="P:DNA catabolic process"/>
    <property type="evidence" value="ECO:0007669"/>
    <property type="project" value="UniProtKB-UniRule"/>
</dbReference>
<organism evidence="8 9">
    <name type="scientific">Thioflavicoccus mobilis 8321</name>
    <dbReference type="NCBI Taxonomy" id="765912"/>
    <lineage>
        <taxon>Bacteria</taxon>
        <taxon>Pseudomonadati</taxon>
        <taxon>Pseudomonadota</taxon>
        <taxon>Gammaproteobacteria</taxon>
        <taxon>Chromatiales</taxon>
        <taxon>Chromatiaceae</taxon>
        <taxon>Thioflavicoccus</taxon>
    </lineage>
</organism>
<accession>L0GYV3</accession>
<dbReference type="GO" id="GO:0009318">
    <property type="term" value="C:exodeoxyribonuclease VII complex"/>
    <property type="evidence" value="ECO:0007669"/>
    <property type="project" value="UniProtKB-UniRule"/>
</dbReference>
<dbReference type="EMBL" id="CP003051">
    <property type="protein sequence ID" value="AGA90555.1"/>
    <property type="molecule type" value="Genomic_DNA"/>
</dbReference>
<dbReference type="Pfam" id="PF02609">
    <property type="entry name" value="Exonuc_VII_S"/>
    <property type="match status" value="1"/>
</dbReference>
<dbReference type="Gene3D" id="1.10.287.1040">
    <property type="entry name" value="Exonuclease VII, small subunit"/>
    <property type="match status" value="1"/>
</dbReference>
<name>L0GYV3_9GAMM</name>
<dbReference type="eggNOG" id="COG1722">
    <property type="taxonomic scope" value="Bacteria"/>
</dbReference>
<dbReference type="RefSeq" id="WP_015280696.1">
    <property type="nucleotide sequence ID" value="NC_019940.1"/>
</dbReference>
<reference evidence="8 9" key="1">
    <citation type="submission" date="2011-09" db="EMBL/GenBank/DDBJ databases">
        <title>Complete sequence of chromosome of Thioflavicoccus mobilis 8321.</title>
        <authorList>
            <consortium name="US DOE Joint Genome Institute"/>
            <person name="Lucas S."/>
            <person name="Han J."/>
            <person name="Lapidus A."/>
            <person name="Cheng J.-F."/>
            <person name="Goodwin L."/>
            <person name="Pitluck S."/>
            <person name="Peters L."/>
            <person name="Ovchinnikova G."/>
            <person name="Lu M."/>
            <person name="Detter J.C."/>
            <person name="Han C."/>
            <person name="Tapia R."/>
            <person name="Land M."/>
            <person name="Hauser L."/>
            <person name="Kyrpides N."/>
            <person name="Ivanova N."/>
            <person name="Pagani I."/>
            <person name="Vogl K."/>
            <person name="Liu Z."/>
            <person name="Imhoff J."/>
            <person name="Thiel V."/>
            <person name="Frigaard N.-U."/>
            <person name="Bryant D."/>
            <person name="Woyke T."/>
        </authorList>
    </citation>
    <scope>NUCLEOTIDE SEQUENCE [LARGE SCALE GENOMIC DNA]</scope>
    <source>
        <strain evidence="8 9">8321</strain>
    </source>
</reference>
<comment type="subunit">
    <text evidence="6">Heterooligomer composed of large and small subunits.</text>
</comment>
<evidence type="ECO:0000313" key="9">
    <source>
        <dbReference type="Proteomes" id="UP000010816"/>
    </source>
</evidence>
<evidence type="ECO:0000256" key="4">
    <source>
        <dbReference type="ARBA" id="ARBA00022801"/>
    </source>
</evidence>
<keyword evidence="2 6" id="KW-0963">Cytoplasm</keyword>
<protein>
    <recommendedName>
        <fullName evidence="6">Exodeoxyribonuclease 7 small subunit</fullName>
        <ecNumber evidence="6">3.1.11.6</ecNumber>
    </recommendedName>
    <alternativeName>
        <fullName evidence="6">Exodeoxyribonuclease VII small subunit</fullName>
        <shortName evidence="6">Exonuclease VII small subunit</shortName>
    </alternativeName>
</protein>
<comment type="similarity">
    <text evidence="1 6">Belongs to the XseB family.</text>
</comment>
<comment type="function">
    <text evidence="6">Bidirectionally degrades single-stranded DNA into large acid-insoluble oligonucleotides, which are then degraded further into small acid-soluble oligonucleotides.</text>
</comment>
<dbReference type="AlphaFoldDB" id="L0GYV3"/>
<dbReference type="InterPro" id="IPR037004">
    <property type="entry name" value="Exonuc_VII_ssu_sf"/>
</dbReference>